<protein>
    <submittedName>
        <fullName evidence="2">Uncharacterized protein</fullName>
    </submittedName>
</protein>
<proteinExistence type="predicted"/>
<evidence type="ECO:0000313" key="3">
    <source>
        <dbReference type="Proteomes" id="UP000585474"/>
    </source>
</evidence>
<organism evidence="2 3">
    <name type="scientific">Actinidia rufa</name>
    <dbReference type="NCBI Taxonomy" id="165716"/>
    <lineage>
        <taxon>Eukaryota</taxon>
        <taxon>Viridiplantae</taxon>
        <taxon>Streptophyta</taxon>
        <taxon>Embryophyta</taxon>
        <taxon>Tracheophyta</taxon>
        <taxon>Spermatophyta</taxon>
        <taxon>Magnoliopsida</taxon>
        <taxon>eudicotyledons</taxon>
        <taxon>Gunneridae</taxon>
        <taxon>Pentapetalae</taxon>
        <taxon>asterids</taxon>
        <taxon>Ericales</taxon>
        <taxon>Actinidiaceae</taxon>
        <taxon>Actinidia</taxon>
    </lineage>
</organism>
<reference evidence="3" key="1">
    <citation type="submission" date="2019-07" db="EMBL/GenBank/DDBJ databases">
        <title>De Novo Assembly of kiwifruit Actinidia rufa.</title>
        <authorList>
            <person name="Sugita-Konishi S."/>
            <person name="Sato K."/>
            <person name="Mori E."/>
            <person name="Abe Y."/>
            <person name="Kisaki G."/>
            <person name="Hamano K."/>
            <person name="Suezawa K."/>
            <person name="Otani M."/>
            <person name="Fukuda T."/>
            <person name="Manabe T."/>
            <person name="Gomi K."/>
            <person name="Tabuchi M."/>
            <person name="Akimitsu K."/>
            <person name="Kataoka I."/>
        </authorList>
    </citation>
    <scope>NUCLEOTIDE SEQUENCE [LARGE SCALE GENOMIC DNA]</scope>
    <source>
        <strain evidence="3">cv. Fuchu</strain>
    </source>
</reference>
<gene>
    <name evidence="2" type="ORF">Acr_00g0008950</name>
</gene>
<evidence type="ECO:0000313" key="2">
    <source>
        <dbReference type="EMBL" id="GFS29882.1"/>
    </source>
</evidence>
<accession>A0A7J0DAF8</accession>
<name>A0A7J0DAF8_9ERIC</name>
<sequence>MSHRRCHQPHFSPSNSFEAPPLVLSQPRDPPFPPSSTTRRVATYVCRSPFFLPAILGLPNTCTKGNGKRDQRVRMYEGGMMMGLDIKAGYLG</sequence>
<dbReference type="AlphaFoldDB" id="A0A7J0DAF8"/>
<comment type="caution">
    <text evidence="2">The sequence shown here is derived from an EMBL/GenBank/DDBJ whole genome shotgun (WGS) entry which is preliminary data.</text>
</comment>
<dbReference type="EMBL" id="BJWL01000102">
    <property type="protein sequence ID" value="GFS29882.1"/>
    <property type="molecule type" value="Genomic_DNA"/>
</dbReference>
<feature type="region of interest" description="Disordered" evidence="1">
    <location>
        <begin position="1"/>
        <end position="38"/>
    </location>
</feature>
<keyword evidence="3" id="KW-1185">Reference proteome</keyword>
<evidence type="ECO:0000256" key="1">
    <source>
        <dbReference type="SAM" id="MobiDB-lite"/>
    </source>
</evidence>
<dbReference type="Proteomes" id="UP000585474">
    <property type="component" value="Unassembled WGS sequence"/>
</dbReference>